<dbReference type="InterPro" id="IPR013747">
    <property type="entry name" value="ACP_syn_III_C"/>
</dbReference>
<evidence type="ECO:0008006" key="7">
    <source>
        <dbReference type="Google" id="ProtNLM"/>
    </source>
</evidence>
<organism evidence="5 6">
    <name type="scientific">Candidatus Spyradenecus faecavium</name>
    <dbReference type="NCBI Taxonomy" id="2840947"/>
    <lineage>
        <taxon>Bacteria</taxon>
        <taxon>Pseudomonadati</taxon>
        <taxon>Lentisphaerota</taxon>
        <taxon>Lentisphaeria</taxon>
        <taxon>Lentisphaerales</taxon>
        <taxon>Lentisphaeraceae</taxon>
        <taxon>Lentisphaeraceae incertae sedis</taxon>
        <taxon>Candidatus Spyradenecus</taxon>
    </lineage>
</organism>
<dbReference type="Pfam" id="PF08545">
    <property type="entry name" value="ACP_syn_III"/>
    <property type="match status" value="1"/>
</dbReference>
<feature type="domain" description="Beta-ketoacyl-[acyl-carrier-protein] synthase III N-terminal" evidence="4">
    <location>
        <begin position="39"/>
        <end position="105"/>
    </location>
</feature>
<name>A0A9D1NN24_9BACT</name>
<evidence type="ECO:0000259" key="4">
    <source>
        <dbReference type="Pfam" id="PF08545"/>
    </source>
</evidence>
<dbReference type="EMBL" id="DVOR01000080">
    <property type="protein sequence ID" value="HIV08975.1"/>
    <property type="molecule type" value="Genomic_DNA"/>
</dbReference>
<proteinExistence type="predicted"/>
<accession>A0A9D1NN24</accession>
<dbReference type="GO" id="GO:0044550">
    <property type="term" value="P:secondary metabolite biosynthetic process"/>
    <property type="evidence" value="ECO:0007669"/>
    <property type="project" value="TreeGrafter"/>
</dbReference>
<dbReference type="AlphaFoldDB" id="A0A9D1NN24"/>
<dbReference type="Proteomes" id="UP000886845">
    <property type="component" value="Unassembled WGS sequence"/>
</dbReference>
<keyword evidence="1" id="KW-0808">Transferase</keyword>
<dbReference type="InterPro" id="IPR013751">
    <property type="entry name" value="ACP_syn_III_N"/>
</dbReference>
<protein>
    <recommendedName>
        <fullName evidence="7">Beta-ketoacyl-[acyl-carrier-protein] synthase III</fullName>
    </recommendedName>
</protein>
<dbReference type="PANTHER" id="PTHR34069">
    <property type="entry name" value="3-OXOACYL-[ACYL-CARRIER-PROTEIN] SYNTHASE 3"/>
    <property type="match status" value="1"/>
</dbReference>
<feature type="domain" description="Beta-ketoacyl-[acyl-carrier-protein] synthase III C-terminal" evidence="3">
    <location>
        <begin position="148"/>
        <end position="228"/>
    </location>
</feature>
<dbReference type="GO" id="GO:0006633">
    <property type="term" value="P:fatty acid biosynthetic process"/>
    <property type="evidence" value="ECO:0007669"/>
    <property type="project" value="InterPro"/>
</dbReference>
<evidence type="ECO:0000313" key="6">
    <source>
        <dbReference type="Proteomes" id="UP000886845"/>
    </source>
</evidence>
<dbReference type="GO" id="GO:0004315">
    <property type="term" value="F:3-oxoacyl-[acyl-carrier-protein] synthase activity"/>
    <property type="evidence" value="ECO:0007669"/>
    <property type="project" value="InterPro"/>
</dbReference>
<reference evidence="5" key="1">
    <citation type="submission" date="2020-10" db="EMBL/GenBank/DDBJ databases">
        <authorList>
            <person name="Gilroy R."/>
        </authorList>
    </citation>
    <scope>NUCLEOTIDE SEQUENCE</scope>
    <source>
        <strain evidence="5">35461</strain>
    </source>
</reference>
<dbReference type="SUPFAM" id="SSF53901">
    <property type="entry name" value="Thiolase-like"/>
    <property type="match status" value="1"/>
</dbReference>
<dbReference type="InterPro" id="IPR016039">
    <property type="entry name" value="Thiolase-like"/>
</dbReference>
<dbReference type="Pfam" id="PF08541">
    <property type="entry name" value="ACP_syn_III_C"/>
    <property type="match status" value="1"/>
</dbReference>
<dbReference type="PANTHER" id="PTHR34069:SF2">
    <property type="entry name" value="BETA-KETOACYL-[ACYL-CARRIER-PROTEIN] SYNTHASE III"/>
    <property type="match status" value="1"/>
</dbReference>
<comment type="caution">
    <text evidence="5">The sequence shown here is derived from an EMBL/GenBank/DDBJ whole genome shotgun (WGS) entry which is preliminary data.</text>
</comment>
<gene>
    <name evidence="5" type="ORF">IAC79_02530</name>
</gene>
<sequence>MRSEIDVLLHVTQTPHLDAPPESCLLQRDLGLGEHVIALDINQGCAGFMVALQTAAHFLLHPTVRHVLICGGDVLSNRVDENDHATAFMFSDVGFAALVGRGDGDWAFANGTAGSEAITLPHDGTFKMDGTDVFNFTVSKVPEQILSLRTPEVDCLLLHQSNAFIMRQIGRLCGFAPEQVPMNIADYGNASSASLPLLLCDLAQNHGWRGKRTAILSGYGCGLTWVSARMPLDFDTTQFSLTHYVT</sequence>
<evidence type="ECO:0000259" key="3">
    <source>
        <dbReference type="Pfam" id="PF08541"/>
    </source>
</evidence>
<evidence type="ECO:0000313" key="5">
    <source>
        <dbReference type="EMBL" id="HIV08975.1"/>
    </source>
</evidence>
<evidence type="ECO:0000256" key="2">
    <source>
        <dbReference type="ARBA" id="ARBA00023315"/>
    </source>
</evidence>
<dbReference type="Gene3D" id="3.40.47.10">
    <property type="match status" value="1"/>
</dbReference>
<reference evidence="5" key="2">
    <citation type="journal article" date="2021" name="PeerJ">
        <title>Extensive microbial diversity within the chicken gut microbiome revealed by metagenomics and culture.</title>
        <authorList>
            <person name="Gilroy R."/>
            <person name="Ravi A."/>
            <person name="Getino M."/>
            <person name="Pursley I."/>
            <person name="Horton D.L."/>
            <person name="Alikhan N.F."/>
            <person name="Baker D."/>
            <person name="Gharbi K."/>
            <person name="Hall N."/>
            <person name="Watson M."/>
            <person name="Adriaenssens E.M."/>
            <person name="Foster-Nyarko E."/>
            <person name="Jarju S."/>
            <person name="Secka A."/>
            <person name="Antonio M."/>
            <person name="Oren A."/>
            <person name="Chaudhuri R.R."/>
            <person name="La Ragione R."/>
            <person name="Hildebrand F."/>
            <person name="Pallen M.J."/>
        </authorList>
    </citation>
    <scope>NUCLEOTIDE SEQUENCE</scope>
    <source>
        <strain evidence="5">35461</strain>
    </source>
</reference>
<evidence type="ECO:0000256" key="1">
    <source>
        <dbReference type="ARBA" id="ARBA00022679"/>
    </source>
</evidence>
<keyword evidence="2" id="KW-0012">Acyltransferase</keyword>